<keyword evidence="5" id="KW-0067">ATP-binding</keyword>
<comment type="catalytic activity">
    <reaction evidence="10">
        <text>GTP + ATP = 3',3'-cGAMP + 2 diphosphate</text>
        <dbReference type="Rhea" id="RHEA:35647"/>
        <dbReference type="ChEBI" id="CHEBI:30616"/>
        <dbReference type="ChEBI" id="CHEBI:33019"/>
        <dbReference type="ChEBI" id="CHEBI:37565"/>
        <dbReference type="ChEBI" id="CHEBI:71501"/>
    </reaction>
    <physiologicalReaction direction="left-to-right" evidence="10">
        <dbReference type="Rhea" id="RHEA:35648"/>
    </physiologicalReaction>
</comment>
<evidence type="ECO:0000256" key="3">
    <source>
        <dbReference type="ARBA" id="ARBA00022723"/>
    </source>
</evidence>
<dbReference type="InterPro" id="IPR048445">
    <property type="entry name" value="DncV-like_NTFase"/>
</dbReference>
<keyword evidence="7" id="KW-0546">Nucleotide metabolism</keyword>
<dbReference type="Proteomes" id="UP000253970">
    <property type="component" value="Unassembled WGS sequence"/>
</dbReference>
<protein>
    <recommendedName>
        <fullName evidence="9">Cyclic GMP-AMP synthase</fullName>
    </recommendedName>
</protein>
<dbReference type="CDD" id="cd05400">
    <property type="entry name" value="NT_2-5OAS_ClassI-CCAase"/>
    <property type="match status" value="1"/>
</dbReference>
<evidence type="ECO:0000313" key="14">
    <source>
        <dbReference type="Proteomes" id="UP000253970"/>
    </source>
</evidence>
<evidence type="ECO:0000256" key="8">
    <source>
        <dbReference type="ARBA" id="ARBA00023118"/>
    </source>
</evidence>
<evidence type="ECO:0000259" key="12">
    <source>
        <dbReference type="Pfam" id="PF21654"/>
    </source>
</evidence>
<dbReference type="InterPro" id="IPR006116">
    <property type="entry name" value="NT_2-5OAS_ClassI-CCAase"/>
</dbReference>
<dbReference type="AlphaFoldDB" id="A0A369ML43"/>
<evidence type="ECO:0000256" key="2">
    <source>
        <dbReference type="ARBA" id="ARBA00022695"/>
    </source>
</evidence>
<dbReference type="GO" id="GO:0016779">
    <property type="term" value="F:nucleotidyltransferase activity"/>
    <property type="evidence" value="ECO:0007669"/>
    <property type="project" value="UniProtKB-KW"/>
</dbReference>
<dbReference type="Pfam" id="PF18134">
    <property type="entry name" value="AGS_C"/>
    <property type="match status" value="1"/>
</dbReference>
<comment type="caution">
    <text evidence="13">The sequence shown here is derived from an EMBL/GenBank/DDBJ whole genome shotgun (WGS) entry which is preliminary data.</text>
</comment>
<reference evidence="13 14" key="1">
    <citation type="journal article" date="2018" name="Elife">
        <title>Discovery and characterization of a prevalent human gut bacterial enzyme sufficient for the inactivation of a family of plant toxins.</title>
        <authorList>
            <person name="Koppel N."/>
            <person name="Bisanz J.E."/>
            <person name="Pandelia M.E."/>
            <person name="Turnbaugh P.J."/>
            <person name="Balskus E.P."/>
        </authorList>
    </citation>
    <scope>NUCLEOTIDE SEQUENCE [LARGE SCALE GENOMIC DNA]</scope>
    <source>
        <strain evidence="13 14">W1 BHI 6</strain>
    </source>
</reference>
<evidence type="ECO:0000256" key="5">
    <source>
        <dbReference type="ARBA" id="ARBA00022840"/>
    </source>
</evidence>
<dbReference type="GO" id="GO:0046872">
    <property type="term" value="F:metal ion binding"/>
    <property type="evidence" value="ECO:0007669"/>
    <property type="project" value="UniProtKB-KW"/>
</dbReference>
<proteinExistence type="predicted"/>
<keyword evidence="1" id="KW-0808">Transferase</keyword>
<evidence type="ECO:0000259" key="11">
    <source>
        <dbReference type="Pfam" id="PF18134"/>
    </source>
</evidence>
<dbReference type="RefSeq" id="WP_114532393.1">
    <property type="nucleotide sequence ID" value="NZ_CP089333.1"/>
</dbReference>
<evidence type="ECO:0000256" key="10">
    <source>
        <dbReference type="ARBA" id="ARBA00048304"/>
    </source>
</evidence>
<dbReference type="GO" id="GO:0051607">
    <property type="term" value="P:defense response to virus"/>
    <property type="evidence" value="ECO:0007669"/>
    <property type="project" value="UniProtKB-KW"/>
</dbReference>
<evidence type="ECO:0000256" key="4">
    <source>
        <dbReference type="ARBA" id="ARBA00022741"/>
    </source>
</evidence>
<keyword evidence="6" id="KW-0460">Magnesium</keyword>
<gene>
    <name evidence="13" type="ORF">C1875_00765</name>
</gene>
<sequence>MDARFNNYMEGQLRGNLSDIEMPDSYYAKAETAYAALTKYLTRRDSEIRQYDPEISLQGSIKTGTAIKPITDDGSYDVDIVCNLLHLTKSDITQKQFKSLVGIEVRGYASKHNMEHEPRDGKRCWTLEYADEANFHMDVLPTIDNTEWHRRAMKFKGLEFKPEAKFLAHTDKRRDDYEQITQDWLTTNPSGYADWFLDAAMFNEYRTRTAEKRAYASVEEMKVYEVKAPLQQYVQILKRHRDIWFSERPNHSAPRSIVITTLAGKAYEGIATHAGWFEDMSQVLLTMTSFIQKDNEGYRLCNPANELENFLEEWSDEDASFFDEWIKAAISDLLSPGCELRNDFPKDVRTQMRRSLGLPTNSGLVTRTASELLRKISSLSHHKTLSLPIVDIVPVSIRAEKCWGGGIFRQFQSGDPLPKEAELKFYAVADDLKHYEVKWQITNDGAEATKAKCLRGGFYQGKIVNGRRFRGEETSYLGEHYVECYLIKDGVCYGQSEPFIVNITNTKESYARQ</sequence>
<keyword evidence="4" id="KW-0547">Nucleotide-binding</keyword>
<dbReference type="GO" id="GO:0009117">
    <property type="term" value="P:nucleotide metabolic process"/>
    <property type="evidence" value="ECO:0007669"/>
    <property type="project" value="UniProtKB-KW"/>
</dbReference>
<dbReference type="EMBL" id="PPTU01000001">
    <property type="protein sequence ID" value="RDB73416.1"/>
    <property type="molecule type" value="Genomic_DNA"/>
</dbReference>
<evidence type="ECO:0000256" key="6">
    <source>
        <dbReference type="ARBA" id="ARBA00022842"/>
    </source>
</evidence>
<evidence type="ECO:0000256" key="1">
    <source>
        <dbReference type="ARBA" id="ARBA00022679"/>
    </source>
</evidence>
<evidence type="ECO:0000256" key="7">
    <source>
        <dbReference type="ARBA" id="ARBA00023080"/>
    </source>
</evidence>
<dbReference type="GO" id="GO:0005524">
    <property type="term" value="F:ATP binding"/>
    <property type="evidence" value="ECO:0007669"/>
    <property type="project" value="UniProtKB-KW"/>
</dbReference>
<accession>A0A369ML43</accession>
<keyword evidence="2" id="KW-0548">Nucleotidyltransferase</keyword>
<name>A0A369ML43_EGGLN</name>
<keyword evidence="8" id="KW-0051">Antiviral defense</keyword>
<feature type="domain" description="Adenylyl/Guanylyl and SMODS C-terminal sensor" evidence="11">
    <location>
        <begin position="409"/>
        <end position="503"/>
    </location>
</feature>
<organism evidence="13 14">
    <name type="scientific">Eggerthella lenta</name>
    <name type="common">Eubacterium lentum</name>
    <dbReference type="NCBI Taxonomy" id="84112"/>
    <lineage>
        <taxon>Bacteria</taxon>
        <taxon>Bacillati</taxon>
        <taxon>Actinomycetota</taxon>
        <taxon>Coriobacteriia</taxon>
        <taxon>Eggerthellales</taxon>
        <taxon>Eggerthellaceae</taxon>
        <taxon>Eggerthella</taxon>
    </lineage>
</organism>
<keyword evidence="3" id="KW-0479">Metal-binding</keyword>
<dbReference type="Pfam" id="PF21654">
    <property type="entry name" value="DncV-like_NTFase"/>
    <property type="match status" value="1"/>
</dbReference>
<feature type="domain" description="Cyclic GMP-AMP synthase DncV-like nucleotidyltransferase" evidence="12">
    <location>
        <begin position="53"/>
        <end position="139"/>
    </location>
</feature>
<evidence type="ECO:0000313" key="13">
    <source>
        <dbReference type="EMBL" id="RDB73416.1"/>
    </source>
</evidence>
<evidence type="ECO:0000256" key="9">
    <source>
        <dbReference type="ARBA" id="ARBA00044145"/>
    </source>
</evidence>
<dbReference type="InterPro" id="IPR040511">
    <property type="entry name" value="AGS_C"/>
</dbReference>